<dbReference type="EMBL" id="CP007775">
    <property type="protein sequence ID" value="AJD01492.1"/>
    <property type="molecule type" value="Genomic_DNA"/>
</dbReference>
<reference evidence="2 3" key="1">
    <citation type="journal article" date="2014" name="Genome Biol. Evol.">
        <title>Comparative Genomics of the Campylobacter lari Group.</title>
        <authorList>
            <person name="Miller W.G."/>
            <person name="Yee E."/>
            <person name="Chapman M.H."/>
            <person name="Smith T.P."/>
            <person name="Bono J.L."/>
            <person name="Huynh S."/>
            <person name="Parker C.T."/>
            <person name="Vandamme P."/>
            <person name="Luong K."/>
            <person name="Korlach J."/>
        </authorList>
    </citation>
    <scope>NUCLEOTIDE SEQUENCE [LARGE SCALE GENOMIC DNA]</scope>
    <source>
        <strain evidence="3">RM3659</strain>
    </source>
</reference>
<evidence type="ECO:0000256" key="1">
    <source>
        <dbReference type="SAM" id="Phobius"/>
    </source>
</evidence>
<accession>A0A0A8HUJ1</accession>
<organism evidence="2 3">
    <name type="scientific">Campylobacter lari NCTC 11845</name>
    <dbReference type="NCBI Taxonomy" id="1388749"/>
    <lineage>
        <taxon>Bacteria</taxon>
        <taxon>Pseudomonadati</taxon>
        <taxon>Campylobacterota</taxon>
        <taxon>Epsilonproteobacteria</taxon>
        <taxon>Campylobacterales</taxon>
        <taxon>Campylobacteraceae</taxon>
        <taxon>Campylobacter</taxon>
    </lineage>
</organism>
<dbReference type="HOGENOM" id="CLU_2895536_0_0_7"/>
<keyword evidence="1" id="KW-0812">Transmembrane</keyword>
<gene>
    <name evidence="2" type="ORF">UPTC3659_0640</name>
</gene>
<dbReference type="KEGG" id="cln:UPTC3659_0640"/>
<dbReference type="AlphaFoldDB" id="A0A0A8HUJ1"/>
<feature type="transmembrane region" description="Helical" evidence="1">
    <location>
        <begin position="20"/>
        <end position="46"/>
    </location>
</feature>
<evidence type="ECO:0000313" key="2">
    <source>
        <dbReference type="EMBL" id="AJD01492.1"/>
    </source>
</evidence>
<proteinExistence type="predicted"/>
<name>A0A0A8HUJ1_CAMLA</name>
<dbReference type="Proteomes" id="UP000031130">
    <property type="component" value="Chromosome"/>
</dbReference>
<keyword evidence="1" id="KW-1133">Transmembrane helix</keyword>
<evidence type="ECO:0000313" key="3">
    <source>
        <dbReference type="Proteomes" id="UP000031130"/>
    </source>
</evidence>
<protein>
    <submittedName>
        <fullName evidence="2">Uncharacterized protein</fullName>
    </submittedName>
</protein>
<keyword evidence="1" id="KW-0472">Membrane</keyword>
<sequence length="62" mass="7057">MITKTIRSALNALSKAFNIIISILALTFAFLGICAIVIGLFILEIFSKDNLEKCKRIFKFYR</sequence>